<dbReference type="EMBL" id="CP031742">
    <property type="protein sequence ID" value="AXQ58840.1"/>
    <property type="molecule type" value="Genomic_DNA"/>
</dbReference>
<dbReference type="SUPFAM" id="SSF160631">
    <property type="entry name" value="SMI1/KNR4-like"/>
    <property type="match status" value="1"/>
</dbReference>
<evidence type="ECO:0000313" key="2">
    <source>
        <dbReference type="EMBL" id="AXQ58840.1"/>
    </source>
</evidence>
<dbReference type="Pfam" id="PF09346">
    <property type="entry name" value="SMI1_KNR4"/>
    <property type="match status" value="1"/>
</dbReference>
<dbReference type="Gene3D" id="3.40.1580.10">
    <property type="entry name" value="SMI1/KNR4-like"/>
    <property type="match status" value="1"/>
</dbReference>
<organism evidence="2 3">
    <name type="scientific">Streptomyces koyangensis</name>
    <dbReference type="NCBI Taxonomy" id="188770"/>
    <lineage>
        <taxon>Bacteria</taxon>
        <taxon>Bacillati</taxon>
        <taxon>Actinomycetota</taxon>
        <taxon>Actinomycetes</taxon>
        <taxon>Kitasatosporales</taxon>
        <taxon>Streptomycetaceae</taxon>
        <taxon>Streptomyces</taxon>
        <taxon>Streptomyces aurantiacus group</taxon>
    </lineage>
</organism>
<protein>
    <submittedName>
        <fullName evidence="2">SMI1/KNR4 family protein</fullName>
    </submittedName>
</protein>
<proteinExistence type="predicted"/>
<reference evidence="2 3" key="1">
    <citation type="submission" date="2018-08" db="EMBL/GenBank/DDBJ databases">
        <authorList>
            <person name="Ferrada E.E."/>
            <person name="Latorre B.A."/>
        </authorList>
    </citation>
    <scope>NUCLEOTIDE SEQUENCE [LARGE SCALE GENOMIC DNA]</scope>
    <source>
        <strain evidence="2 3">VK-A60T</strain>
    </source>
</reference>
<dbReference type="KEGG" id="sky:D0C37_04875"/>
<dbReference type="Proteomes" id="UP000259636">
    <property type="component" value="Chromosome"/>
</dbReference>
<evidence type="ECO:0000313" key="3">
    <source>
        <dbReference type="Proteomes" id="UP000259636"/>
    </source>
</evidence>
<accession>A0A385DLK1</accession>
<name>A0A385DLK1_9ACTN</name>
<sequence>MLAMARFEDLQHSLWDTSSECTVQPALTDRAIVEAQRLFDVTLPNSLLDLLRHRNGGEVADEWNAFPTSQPTSWSTDHVPFDTMLGIGRREGTTSLLDSPYLVGEWGLPTGLVLFSGDGHCWIGLDYRACGRHREPSVAWSDADFHTELALAPDFRSFIEGLTAARNFE</sequence>
<evidence type="ECO:0000259" key="1">
    <source>
        <dbReference type="SMART" id="SM00860"/>
    </source>
</evidence>
<dbReference type="InterPro" id="IPR018958">
    <property type="entry name" value="Knr4/Smi1-like_dom"/>
</dbReference>
<dbReference type="InterPro" id="IPR037883">
    <property type="entry name" value="Knr4/Smi1-like_sf"/>
</dbReference>
<feature type="domain" description="Knr4/Smi1-like" evidence="1">
    <location>
        <begin position="26"/>
        <end position="161"/>
    </location>
</feature>
<gene>
    <name evidence="2" type="ORF">D0C37_04875</name>
</gene>
<dbReference type="AlphaFoldDB" id="A0A385DLK1"/>
<dbReference type="SMART" id="SM00860">
    <property type="entry name" value="SMI1_KNR4"/>
    <property type="match status" value="1"/>
</dbReference>